<gene>
    <name evidence="1" type="ORF">LEP1GSC105_2884</name>
</gene>
<comment type="caution">
    <text evidence="1">The sequence shown here is derived from an EMBL/GenBank/DDBJ whole genome shotgun (WGS) entry which is preliminary data.</text>
</comment>
<accession>A0A0E2D3H4</accession>
<name>A0A0E2D3H4_LEPIR</name>
<organism evidence="1 2">
    <name type="scientific">Leptospira interrogans str. UI 12758</name>
    <dbReference type="NCBI Taxonomy" id="1049938"/>
    <lineage>
        <taxon>Bacteria</taxon>
        <taxon>Pseudomonadati</taxon>
        <taxon>Spirochaetota</taxon>
        <taxon>Spirochaetia</taxon>
        <taxon>Leptospirales</taxon>
        <taxon>Leptospiraceae</taxon>
        <taxon>Leptospira</taxon>
    </lineage>
</organism>
<evidence type="ECO:0000313" key="1">
    <source>
        <dbReference type="EMBL" id="EKR54559.1"/>
    </source>
</evidence>
<dbReference type="EMBL" id="AHNR02000045">
    <property type="protein sequence ID" value="EKR54559.1"/>
    <property type="molecule type" value="Genomic_DNA"/>
</dbReference>
<sequence>MFLDKGLIQIILFRSGNFLFPKIPKNKFPMKAIHSSFGYEMVDSNLFQ</sequence>
<evidence type="ECO:0000313" key="2">
    <source>
        <dbReference type="Proteomes" id="UP000001340"/>
    </source>
</evidence>
<dbReference type="Proteomes" id="UP000001340">
    <property type="component" value="Unassembled WGS sequence"/>
</dbReference>
<reference evidence="1 2" key="1">
    <citation type="submission" date="2012-10" db="EMBL/GenBank/DDBJ databases">
        <authorList>
            <person name="Harkins D.M."/>
            <person name="Durkin A.S."/>
            <person name="Brinkac L.M."/>
            <person name="Haft D.H."/>
            <person name="Selengut J.D."/>
            <person name="Sanka R."/>
            <person name="DePew J."/>
            <person name="Purushe J."/>
            <person name="Chanthongthip A."/>
            <person name="Lattana O."/>
            <person name="Phetsouvanh R."/>
            <person name="Newton P.N."/>
            <person name="Vinetz J.M."/>
            <person name="Sutton G.G."/>
            <person name="Nierman W.C."/>
            <person name="Fouts D.E."/>
        </authorList>
    </citation>
    <scope>NUCLEOTIDE SEQUENCE [LARGE SCALE GENOMIC DNA]</scope>
    <source>
        <strain evidence="1 2">UI 12758</strain>
    </source>
</reference>
<protein>
    <submittedName>
        <fullName evidence="1">Uncharacterized protein</fullName>
    </submittedName>
</protein>
<proteinExistence type="predicted"/>
<dbReference type="AlphaFoldDB" id="A0A0E2D3H4"/>